<protein>
    <submittedName>
        <fullName evidence="3">Tc1-like transposase DDE domain-containing protein</fullName>
    </submittedName>
</protein>
<keyword evidence="2" id="KW-1185">Reference proteome</keyword>
<dbReference type="InterPro" id="IPR038717">
    <property type="entry name" value="Tc1-like_DDE_dom"/>
</dbReference>
<evidence type="ECO:0000313" key="2">
    <source>
        <dbReference type="Proteomes" id="UP000887540"/>
    </source>
</evidence>
<organism evidence="2 3">
    <name type="scientific">Acrobeloides nanus</name>
    <dbReference type="NCBI Taxonomy" id="290746"/>
    <lineage>
        <taxon>Eukaryota</taxon>
        <taxon>Metazoa</taxon>
        <taxon>Ecdysozoa</taxon>
        <taxon>Nematoda</taxon>
        <taxon>Chromadorea</taxon>
        <taxon>Rhabditida</taxon>
        <taxon>Tylenchina</taxon>
        <taxon>Cephalobomorpha</taxon>
        <taxon>Cephaloboidea</taxon>
        <taxon>Cephalobidae</taxon>
        <taxon>Acrobeloides</taxon>
    </lineage>
</organism>
<dbReference type="GO" id="GO:0003676">
    <property type="term" value="F:nucleic acid binding"/>
    <property type="evidence" value="ECO:0007669"/>
    <property type="project" value="InterPro"/>
</dbReference>
<accession>A0A914CNM5</accession>
<sequence>MVMGFITHRGKGPLVFVDEGVKINQENYVEILKEHLIPWAKETFGWDEETEEYDVEWVYQQDSAPSHKAKETQRWLRENVPSFITVAEWPPYSPDLNPLDYAIWGYIESIACAKPHETVKSLKKAIKKAWDEMPDEMVQRVVDSWPGRLQACVDAQGGYIE</sequence>
<dbReference type="AlphaFoldDB" id="A0A914CNM5"/>
<name>A0A914CNM5_9BILA</name>
<evidence type="ECO:0000259" key="1">
    <source>
        <dbReference type="Pfam" id="PF13358"/>
    </source>
</evidence>
<dbReference type="WBParaSite" id="ACRNAN_scaffold12571.g17192.t1">
    <property type="protein sequence ID" value="ACRNAN_scaffold12571.g17192.t1"/>
    <property type="gene ID" value="ACRNAN_scaffold12571.g17192"/>
</dbReference>
<dbReference type="Pfam" id="PF13358">
    <property type="entry name" value="DDE_3"/>
    <property type="match status" value="1"/>
</dbReference>
<dbReference type="Proteomes" id="UP000887540">
    <property type="component" value="Unplaced"/>
</dbReference>
<proteinExistence type="predicted"/>
<dbReference type="Gene3D" id="3.30.420.10">
    <property type="entry name" value="Ribonuclease H-like superfamily/Ribonuclease H"/>
    <property type="match status" value="1"/>
</dbReference>
<feature type="domain" description="Tc1-like transposase DDE" evidence="1">
    <location>
        <begin position="2"/>
        <end position="122"/>
    </location>
</feature>
<dbReference type="PANTHER" id="PTHR46068">
    <property type="entry name" value="PROTEIN CBG27172"/>
    <property type="match status" value="1"/>
</dbReference>
<dbReference type="InterPro" id="IPR036397">
    <property type="entry name" value="RNaseH_sf"/>
</dbReference>
<dbReference type="PANTHER" id="PTHR46068:SF1">
    <property type="entry name" value="TRANSPOSASE IS30-LIKE HTH DOMAIN-CONTAINING PROTEIN"/>
    <property type="match status" value="1"/>
</dbReference>
<reference evidence="3" key="1">
    <citation type="submission" date="2022-11" db="UniProtKB">
        <authorList>
            <consortium name="WormBaseParasite"/>
        </authorList>
    </citation>
    <scope>IDENTIFICATION</scope>
</reference>
<evidence type="ECO:0000313" key="3">
    <source>
        <dbReference type="WBParaSite" id="ACRNAN_scaffold12571.g17192.t1"/>
    </source>
</evidence>